<comment type="subunit">
    <text evidence="4">Homodimer.</text>
</comment>
<evidence type="ECO:0000256" key="1">
    <source>
        <dbReference type="ARBA" id="ARBA00001933"/>
    </source>
</evidence>
<proteinExistence type="inferred from homology"/>
<reference evidence="16 17" key="1">
    <citation type="submission" date="2018-12" db="EMBL/GenBank/DDBJ databases">
        <authorList>
            <person name="Chong R.A."/>
        </authorList>
    </citation>
    <scope>NUCLEOTIDE SEQUENCE [LARGE SCALE GENOMIC DNA]</scope>
    <source>
        <strain evidence="16 17">Tca</strain>
    </source>
</reference>
<dbReference type="Proteomes" id="UP000298782">
    <property type="component" value="Chromosome"/>
</dbReference>
<dbReference type="GO" id="GO:0000105">
    <property type="term" value="P:L-histidine biosynthetic process"/>
    <property type="evidence" value="ECO:0007669"/>
    <property type="project" value="UniProtKB-UniPathway"/>
</dbReference>
<evidence type="ECO:0000313" key="16">
    <source>
        <dbReference type="EMBL" id="QCI26639.1"/>
    </source>
</evidence>
<dbReference type="NCBIfam" id="TIGR01141">
    <property type="entry name" value="hisC"/>
    <property type="match status" value="1"/>
</dbReference>
<evidence type="ECO:0000256" key="4">
    <source>
        <dbReference type="ARBA" id="ARBA00011738"/>
    </source>
</evidence>
<dbReference type="CDD" id="cd00609">
    <property type="entry name" value="AAT_like"/>
    <property type="match status" value="1"/>
</dbReference>
<evidence type="ECO:0000256" key="6">
    <source>
        <dbReference type="ARBA" id="ARBA00018048"/>
    </source>
</evidence>
<evidence type="ECO:0000256" key="3">
    <source>
        <dbReference type="ARBA" id="ARBA00007970"/>
    </source>
</evidence>
<dbReference type="EC" id="2.6.1.9" evidence="5"/>
<dbReference type="OrthoDB" id="9813612at2"/>
<dbReference type="InterPro" id="IPR015424">
    <property type="entry name" value="PyrdxlP-dep_Trfase"/>
</dbReference>
<evidence type="ECO:0000256" key="5">
    <source>
        <dbReference type="ARBA" id="ARBA00012748"/>
    </source>
</evidence>
<dbReference type="InterPro" id="IPR015422">
    <property type="entry name" value="PyrdxlP-dep_Trfase_small"/>
</dbReference>
<dbReference type="SUPFAM" id="SSF53383">
    <property type="entry name" value="PLP-dependent transferases"/>
    <property type="match status" value="1"/>
</dbReference>
<keyword evidence="9 16" id="KW-0808">Transferase</keyword>
<dbReference type="AlphaFoldDB" id="A0A4D6YB68"/>
<comment type="cofactor">
    <cofactor evidence="1 14">
        <name>pyridoxal 5'-phosphate</name>
        <dbReference type="ChEBI" id="CHEBI:597326"/>
    </cofactor>
</comment>
<accession>A0A4D6YB68</accession>
<keyword evidence="7 16" id="KW-0032">Aminotransferase</keyword>
<comment type="similarity">
    <text evidence="3">Belongs to the class-II pyridoxal-phosphate-dependent aminotransferase family. Histidinol-phosphate aminotransferase subfamily.</text>
</comment>
<evidence type="ECO:0000256" key="13">
    <source>
        <dbReference type="ARBA" id="ARBA00047481"/>
    </source>
</evidence>
<evidence type="ECO:0000256" key="9">
    <source>
        <dbReference type="ARBA" id="ARBA00022679"/>
    </source>
</evidence>
<dbReference type="EMBL" id="CP034852">
    <property type="protein sequence ID" value="QCI26639.1"/>
    <property type="molecule type" value="Genomic_DNA"/>
</dbReference>
<keyword evidence="8" id="KW-0028">Amino-acid biosynthesis</keyword>
<dbReference type="PROSITE" id="PS00599">
    <property type="entry name" value="AA_TRANSFER_CLASS_2"/>
    <property type="match status" value="1"/>
</dbReference>
<evidence type="ECO:0000256" key="7">
    <source>
        <dbReference type="ARBA" id="ARBA00022576"/>
    </source>
</evidence>
<comment type="catalytic activity">
    <reaction evidence="13">
        <text>L-histidinol phosphate + 2-oxoglutarate = 3-(imidazol-4-yl)-2-oxopropyl phosphate + L-glutamate</text>
        <dbReference type="Rhea" id="RHEA:23744"/>
        <dbReference type="ChEBI" id="CHEBI:16810"/>
        <dbReference type="ChEBI" id="CHEBI:29985"/>
        <dbReference type="ChEBI" id="CHEBI:57766"/>
        <dbReference type="ChEBI" id="CHEBI:57980"/>
        <dbReference type="EC" id="2.6.1.9"/>
    </reaction>
</comment>
<dbReference type="RefSeq" id="WP_158353154.1">
    <property type="nucleotide sequence ID" value="NZ_CP034852.1"/>
</dbReference>
<comment type="pathway">
    <text evidence="2">Amino-acid biosynthesis; L-histidine biosynthesis; L-histidine from 5-phospho-alpha-D-ribose 1-diphosphate: step 7/9.</text>
</comment>
<dbReference type="InterPro" id="IPR015421">
    <property type="entry name" value="PyrdxlP-dep_Trfase_major"/>
</dbReference>
<dbReference type="PANTHER" id="PTHR42885:SF2">
    <property type="entry name" value="HISTIDINOL-PHOSPHATE AMINOTRANSFERASE"/>
    <property type="match status" value="1"/>
</dbReference>
<evidence type="ECO:0000259" key="15">
    <source>
        <dbReference type="Pfam" id="PF00155"/>
    </source>
</evidence>
<evidence type="ECO:0000256" key="14">
    <source>
        <dbReference type="RuleBase" id="RU003693"/>
    </source>
</evidence>
<protein>
    <recommendedName>
        <fullName evidence="6">Histidinol-phosphate aminotransferase</fullName>
        <ecNumber evidence="5">2.6.1.9</ecNumber>
    </recommendedName>
    <alternativeName>
        <fullName evidence="12">Imidazole acetol-phosphate transaminase</fullName>
    </alternativeName>
</protein>
<evidence type="ECO:0000256" key="8">
    <source>
        <dbReference type="ARBA" id="ARBA00022605"/>
    </source>
</evidence>
<name>A0A4D6YB68_9GAMM</name>
<keyword evidence="11" id="KW-0368">Histidine biosynthesis</keyword>
<keyword evidence="10 14" id="KW-0663">Pyridoxal phosphate</keyword>
<sequence length="357" mass="41630">MMFDLLKKITKKNLKNFIPYESARTLKKKGDIWLNANELPHDINIKIQHNMLNRYPENQPKELIEQYAKYSYVDFNNIIITRGADEGIELLMKAFCEPNIDAIITFPPTYPMYKVNAEIMGIQNHEISLINDHWDINFIKIQKISKNIKIIYICRPNNPTGHIIKLNTIIFLLKFFIKTALVVVDEAYIEFSIKNNLSFLINDFPNLVLLRTLSKAFGLAGLRCGFILSNVKIINVLKNIITPYPIASVVSNIAVHFLNQNMIKTMQQRVKKINETKVWFIQQLKHVKYIKKIFNSEGNYVLLELFEFNSIINYLSHSGIVIRPQNDKILLQNHIRISIGTKEDCLEVLRIFKEYSL</sequence>
<dbReference type="Gene3D" id="3.40.640.10">
    <property type="entry name" value="Type I PLP-dependent aspartate aminotransferase-like (Major domain)"/>
    <property type="match status" value="1"/>
</dbReference>
<dbReference type="Gene3D" id="3.90.1150.10">
    <property type="entry name" value="Aspartate Aminotransferase, domain 1"/>
    <property type="match status" value="1"/>
</dbReference>
<evidence type="ECO:0000256" key="12">
    <source>
        <dbReference type="ARBA" id="ARBA00030262"/>
    </source>
</evidence>
<evidence type="ECO:0000313" key="17">
    <source>
        <dbReference type="Proteomes" id="UP000298782"/>
    </source>
</evidence>
<reference evidence="16 17" key="2">
    <citation type="submission" date="2019-05" db="EMBL/GenBank/DDBJ databases">
        <title>Genome evolution of the obligate endosymbiont Buchnera aphidicola.</title>
        <authorList>
            <person name="Moran N.A."/>
        </authorList>
    </citation>
    <scope>NUCLEOTIDE SEQUENCE [LARGE SCALE GENOMIC DNA]</scope>
    <source>
        <strain evidence="16 17">Tca</strain>
    </source>
</reference>
<dbReference type="InterPro" id="IPR005861">
    <property type="entry name" value="HisP_aminotrans"/>
</dbReference>
<dbReference type="InterPro" id="IPR001917">
    <property type="entry name" value="Aminotrans_II_pyridoxalP_BS"/>
</dbReference>
<keyword evidence="17" id="KW-1185">Reference proteome</keyword>
<organism evidence="16 17">
    <name type="scientific">Buchnera aphidicola</name>
    <name type="common">Thelaxes californica</name>
    <dbReference type="NCBI Taxonomy" id="1315998"/>
    <lineage>
        <taxon>Bacteria</taxon>
        <taxon>Pseudomonadati</taxon>
        <taxon>Pseudomonadota</taxon>
        <taxon>Gammaproteobacteria</taxon>
        <taxon>Enterobacterales</taxon>
        <taxon>Erwiniaceae</taxon>
        <taxon>Buchnera</taxon>
    </lineage>
</organism>
<dbReference type="Pfam" id="PF00155">
    <property type="entry name" value="Aminotran_1_2"/>
    <property type="match status" value="1"/>
</dbReference>
<dbReference type="GO" id="GO:0030170">
    <property type="term" value="F:pyridoxal phosphate binding"/>
    <property type="evidence" value="ECO:0007669"/>
    <property type="project" value="InterPro"/>
</dbReference>
<dbReference type="UniPathway" id="UPA00031">
    <property type="reaction ID" value="UER00012"/>
</dbReference>
<evidence type="ECO:0000256" key="11">
    <source>
        <dbReference type="ARBA" id="ARBA00023102"/>
    </source>
</evidence>
<gene>
    <name evidence="16" type="ORF">D9V80_00450</name>
</gene>
<evidence type="ECO:0000256" key="2">
    <source>
        <dbReference type="ARBA" id="ARBA00005011"/>
    </source>
</evidence>
<feature type="domain" description="Aminotransferase class I/classII large" evidence="15">
    <location>
        <begin position="32"/>
        <end position="350"/>
    </location>
</feature>
<evidence type="ECO:0000256" key="10">
    <source>
        <dbReference type="ARBA" id="ARBA00022898"/>
    </source>
</evidence>
<dbReference type="InterPro" id="IPR004839">
    <property type="entry name" value="Aminotransferase_I/II_large"/>
</dbReference>
<dbReference type="PANTHER" id="PTHR42885">
    <property type="entry name" value="HISTIDINOL-PHOSPHATE AMINOTRANSFERASE-RELATED"/>
    <property type="match status" value="1"/>
</dbReference>
<dbReference type="GO" id="GO:0004400">
    <property type="term" value="F:histidinol-phosphate transaminase activity"/>
    <property type="evidence" value="ECO:0007669"/>
    <property type="project" value="UniProtKB-EC"/>
</dbReference>